<dbReference type="AlphaFoldDB" id="N6X5J3"/>
<protein>
    <recommendedName>
        <fullName evidence="1">Ubiquinone biosynthesis protein UbiV</fullName>
    </recommendedName>
</protein>
<dbReference type="NCBIfam" id="NF011991">
    <property type="entry name" value="PRK15447.1"/>
    <property type="match status" value="1"/>
</dbReference>
<dbReference type="EMBL" id="APLQ01000011">
    <property type="protein sequence ID" value="ENO16378.2"/>
    <property type="molecule type" value="Genomic_DNA"/>
</dbReference>
<comment type="pathway">
    <text evidence="1">Cofactor biosynthesis; ubiquinone biosynthesis.</text>
</comment>
<keyword evidence="1" id="KW-0004">4Fe-4S</keyword>
<dbReference type="Proteomes" id="UP000013165">
    <property type="component" value="Unassembled WGS sequence"/>
</dbReference>
<proteinExistence type="inferred from homology"/>
<dbReference type="UniPathway" id="UPA00232"/>
<dbReference type="GO" id="GO:0051539">
    <property type="term" value="F:4 iron, 4 sulfur cluster binding"/>
    <property type="evidence" value="ECO:0007669"/>
    <property type="project" value="UniProtKB-UniRule"/>
</dbReference>
<feature type="binding site" evidence="1">
    <location>
        <position position="196"/>
    </location>
    <ligand>
        <name>[4Fe-4S] cluster</name>
        <dbReference type="ChEBI" id="CHEBI:49883"/>
    </ligand>
</feature>
<keyword evidence="1" id="KW-0831">Ubiquinone biosynthesis</keyword>
<dbReference type="Pfam" id="PF01136">
    <property type="entry name" value="Peptidase_U32"/>
    <property type="match status" value="1"/>
</dbReference>
<feature type="binding site" evidence="1">
    <location>
        <position position="179"/>
    </location>
    <ligand>
        <name>[4Fe-4S] cluster</name>
        <dbReference type="ChEBI" id="CHEBI:49883"/>
    </ligand>
</feature>
<feature type="binding site" evidence="1">
    <location>
        <position position="40"/>
    </location>
    <ligand>
        <name>[4Fe-4S] cluster</name>
        <dbReference type="ChEBI" id="CHEBI:49883"/>
    </ligand>
</feature>
<comment type="caution">
    <text evidence="2">The sequence shown here is derived from an EMBL/GenBank/DDBJ whole genome shotgun (WGS) entry which is preliminary data.</text>
</comment>
<feature type="binding site" evidence="1">
    <location>
        <position position="192"/>
    </location>
    <ligand>
        <name>[4Fe-4S] cluster</name>
        <dbReference type="ChEBI" id="CHEBI:49883"/>
    </ligand>
</feature>
<accession>N6X5J3</accession>
<evidence type="ECO:0000313" key="3">
    <source>
        <dbReference type="Proteomes" id="UP000013165"/>
    </source>
</evidence>
<keyword evidence="1" id="KW-0411">Iron-sulfur</keyword>
<keyword evidence="3" id="KW-1185">Reference proteome</keyword>
<dbReference type="InterPro" id="IPR051454">
    <property type="entry name" value="RNA/ubiquinone_mod_enzymes"/>
</dbReference>
<dbReference type="OrthoDB" id="8523349at2"/>
<comment type="similarity">
    <text evidence="1">Belongs to the peptidase U32 family. UbiV subfamily.</text>
</comment>
<organism evidence="2 3">
    <name type="scientific">Marinobacter nanhaiticus D15-8W</name>
    <dbReference type="NCBI Taxonomy" id="626887"/>
    <lineage>
        <taxon>Bacteria</taxon>
        <taxon>Pseudomonadati</taxon>
        <taxon>Pseudomonadota</taxon>
        <taxon>Gammaproteobacteria</taxon>
        <taxon>Pseudomonadales</taxon>
        <taxon>Marinobacteraceae</taxon>
        <taxon>Marinobacter</taxon>
    </lineage>
</organism>
<evidence type="ECO:0000256" key="1">
    <source>
        <dbReference type="HAMAP-Rule" id="MF_02233"/>
    </source>
</evidence>
<keyword evidence="1" id="KW-0408">Iron</keyword>
<keyword evidence="1" id="KW-0479">Metal-binding</keyword>
<dbReference type="PATRIC" id="fig|626887.3.peg.2708"/>
<comment type="cofactor">
    <cofactor evidence="1">
        <name>[4Fe-4S] cluster</name>
        <dbReference type="ChEBI" id="CHEBI:49883"/>
    </cofactor>
</comment>
<reference evidence="2 3" key="1">
    <citation type="journal article" date="2013" name="Genome Announc.">
        <title>Genome Sequence of the Polycyclic Aromatic Hydrocarbon-Degrading Bacterium Strain Marinobacter nanhaiticus D15-8WT.</title>
        <authorList>
            <person name="Cui Z."/>
            <person name="Gao W."/>
            <person name="Li Q."/>
            <person name="Xu G."/>
            <person name="Zheng L."/>
        </authorList>
    </citation>
    <scope>NUCLEOTIDE SEQUENCE [LARGE SCALE GENOMIC DNA]</scope>
    <source>
        <strain evidence="2 3">D15-8W</strain>
    </source>
</reference>
<dbReference type="PANTHER" id="PTHR30217">
    <property type="entry name" value="PEPTIDASE U32 FAMILY"/>
    <property type="match status" value="1"/>
</dbReference>
<dbReference type="GO" id="GO:0006744">
    <property type="term" value="P:ubiquinone biosynthetic process"/>
    <property type="evidence" value="ECO:0007669"/>
    <property type="project" value="UniProtKB-UniRule"/>
</dbReference>
<dbReference type="HAMAP" id="MF_02233">
    <property type="entry name" value="UbiV"/>
    <property type="match status" value="1"/>
</dbReference>
<dbReference type="eggNOG" id="COG0826">
    <property type="taxonomic scope" value="Bacteria"/>
</dbReference>
<comment type="subunit">
    <text evidence="1">Forms a heterodimer with UbiU.</text>
</comment>
<dbReference type="InterPro" id="IPR001539">
    <property type="entry name" value="Peptidase_U32"/>
</dbReference>
<evidence type="ECO:0000313" key="2">
    <source>
        <dbReference type="EMBL" id="ENO16378.2"/>
    </source>
</evidence>
<gene>
    <name evidence="1" type="primary">ubiV</name>
    <name evidence="2" type="ORF">J057_13526</name>
</gene>
<dbReference type="PANTHER" id="PTHR30217:SF11">
    <property type="entry name" value="UBIQUINONE BIOSYNTHESIS PROTEIN UBIV"/>
    <property type="match status" value="1"/>
</dbReference>
<dbReference type="HOGENOM" id="CLU_056172_0_0_6"/>
<dbReference type="STRING" id="626887.J057_13526"/>
<dbReference type="GO" id="GO:0046872">
    <property type="term" value="F:metal ion binding"/>
    <property type="evidence" value="ECO:0007669"/>
    <property type="project" value="UniProtKB-KW"/>
</dbReference>
<dbReference type="InterPro" id="IPR043693">
    <property type="entry name" value="UbiV"/>
</dbReference>
<name>N6X5J3_9GAMM</name>
<comment type="function">
    <text evidence="1">Required for O(2)-independent ubiquinone (coenzyme Q) biosynthesis. Together with UbiU, is essential for the C6-hydroxylation reaction in the oxygen-independent ubiquinone biosynthesis pathway.</text>
</comment>
<sequence>MMKLSLGPILWFWSRQAVFDFYAEAAEWPVDIIYLGEAVCSRRRELKPDDWLALARDLKACGKEVVLSTLTLVESEADLRRLRRFCEQGEFTVEANDQSALQLAIEAGLPFITGPAMNIYNTSTLRLLVENGLKRWNLPVELSKATLDDMQGEIRQTELSAPVEVFSWGFLPLAWSSRCFTARHYNLPKDNCSFRCLEHPEGLELTSQEAQPLFRINGTSTLSGARYDLMRHLPDMTDMGVSVARLSPERKGMEDVVKRFDLVRRGVMPLRDPLELVEAPPCNGYWYGAPGMDQVGN</sequence>